<organism evidence="2 3">
    <name type="scientific">Tuber aestivum</name>
    <name type="common">summer truffle</name>
    <dbReference type="NCBI Taxonomy" id="59557"/>
    <lineage>
        <taxon>Eukaryota</taxon>
        <taxon>Fungi</taxon>
        <taxon>Dikarya</taxon>
        <taxon>Ascomycota</taxon>
        <taxon>Pezizomycotina</taxon>
        <taxon>Pezizomycetes</taxon>
        <taxon>Pezizales</taxon>
        <taxon>Tuberaceae</taxon>
        <taxon>Tuber</taxon>
    </lineage>
</organism>
<evidence type="ECO:0000256" key="1">
    <source>
        <dbReference type="SAM" id="MobiDB-lite"/>
    </source>
</evidence>
<dbReference type="Gene3D" id="2.130.10.10">
    <property type="entry name" value="YVTN repeat-like/Quinoprotein amine dehydrogenase"/>
    <property type="match status" value="2"/>
</dbReference>
<dbReference type="PANTHER" id="PTHR44099:SF4">
    <property type="entry name" value="RABCONNECTIN-3B, ISOFORM A"/>
    <property type="match status" value="1"/>
</dbReference>
<dbReference type="InterPro" id="IPR036322">
    <property type="entry name" value="WD40_repeat_dom_sf"/>
</dbReference>
<dbReference type="InterPro" id="IPR016024">
    <property type="entry name" value="ARM-type_fold"/>
</dbReference>
<dbReference type="InterPro" id="IPR015943">
    <property type="entry name" value="WD40/YVTN_repeat-like_dom_sf"/>
</dbReference>
<dbReference type="PANTHER" id="PTHR44099">
    <property type="entry name" value="RABCONNECTIN-3B, ISOFORM A"/>
    <property type="match status" value="1"/>
</dbReference>
<protein>
    <submittedName>
        <fullName evidence="2">Uncharacterized protein</fullName>
    </submittedName>
</protein>
<sequence length="1194" mass="129594">MTSPPFYIPFAHWDSTPFQPPHASITASKFLTGWLVLGLADGELLILSTATHNPIPRARLCGHKAPVVALEPLLARTETTEQELLLSLDSAGALCKWSLADGRCIQNVYPTISSKPRGLRIVKKQKADAKDPVVMIYGASTEILVLNAETLETVLLWTGNLDWPLPVVSGRSRVMTLLPDGQIQGWGLNSRGLGEGGRGRLALAMEKDHTKQLSVEIKADMGRIKGFERVSEKGYVIIQRTSVSSYVLEDAKFTLKEIMPVDLEIGVAGYQIVPKKGIRKALVIAWSEDGQIRVFELDENTTFGHSGKLSLNPVRGKSTVISIACTRQEDKCLIAAFSHLGGSDSGWERAHGGFLMGVFSVGSAGVDIEWVEKTEALTSLSLLQDDIASSCSAIFANMLAIAYGSSLRFHSLSSFLLSYHEPIKEIRIPTTARTCLLKRVRIGEHVAYGKDAGIKGGKEYLIVGTTNGELFIIEAPAFQLSKRLPISSTAVCSANLLLSNLGRRLRFALIASSADGTASIVDVERARIMVTFPSHDYSPLVSYATKTAQNVILLTYEDYVRREWNLGEEDGGVLKAPPSSRGGDRDRGSLGTYERDLTGEGWREVRVGKFELVDEDREGEGDDANGDGTIKNCERLCERGLPTASVNVRAVLDVLSHATRIAKERTRASERRVVGSHPALIAAKSLLTSLVPGGIEELLGREEEGGCEWRTLVQSLFFRRKKPAMVGQMGAGKNVSILAKETFSETEDGISGISPTVSACILLAALSTVGGLLEAGGNGEFFDNVIGRALGRLAIAKDEPALGVFAKYWMDENPVVRATARRCLSIAIGTLSEERRTNTITYWARFLPVQVPPELFSSKEVVRSVIILGQLITGHPDSVEQGLKKCIALSVELLLGDSNHSFQDTAIELVGHGWTAFQSLFDPFEVIHILIRIAASTMDDFSEARRKTLNKCILEIAEKNSPLLGSGLANNISYGSSSSQPTALAAVSLSTALGVSVAAMRTVIMIVREDAILFRDVLSLIIAAVVKISDPNGGLREKVMPTITELINEMVEAYPTIAFHRPTQRLALSISPGIIMIYDLKTSTEVNALQGHHSLANFLAFSIDGKFLVAVDLEENMFFAWKFVTGLLSFIGGGNDGAPATLLPKRKESFANEQNVGIVEIEWIGERSVKVTAGSQSTVFQNVDSMQGSSWNIL</sequence>
<dbReference type="Proteomes" id="UP001412239">
    <property type="component" value="Unassembled WGS sequence"/>
</dbReference>
<gene>
    <name evidence="2" type="ORF">GSTUAT00000937001</name>
</gene>
<feature type="compositionally biased region" description="Basic and acidic residues" evidence="1">
    <location>
        <begin position="582"/>
        <end position="593"/>
    </location>
</feature>
<evidence type="ECO:0000313" key="3">
    <source>
        <dbReference type="Proteomes" id="UP001412239"/>
    </source>
</evidence>
<name>A0A292Q846_9PEZI</name>
<dbReference type="SUPFAM" id="SSF48371">
    <property type="entry name" value="ARM repeat"/>
    <property type="match status" value="1"/>
</dbReference>
<dbReference type="SUPFAM" id="SSF101908">
    <property type="entry name" value="Putative isomerase YbhE"/>
    <property type="match status" value="1"/>
</dbReference>
<proteinExistence type="predicted"/>
<dbReference type="GO" id="GO:0005737">
    <property type="term" value="C:cytoplasm"/>
    <property type="evidence" value="ECO:0007669"/>
    <property type="project" value="TreeGrafter"/>
</dbReference>
<keyword evidence="3" id="KW-1185">Reference proteome</keyword>
<reference evidence="2" key="1">
    <citation type="submission" date="2015-10" db="EMBL/GenBank/DDBJ databases">
        <authorList>
            <person name="Regsiter A."/>
            <person name="william w."/>
        </authorList>
    </citation>
    <scope>NUCLEOTIDE SEQUENCE</scope>
    <source>
        <strain evidence="2">Montdore</strain>
    </source>
</reference>
<dbReference type="SUPFAM" id="SSF50978">
    <property type="entry name" value="WD40 repeat-like"/>
    <property type="match status" value="1"/>
</dbReference>
<feature type="region of interest" description="Disordered" evidence="1">
    <location>
        <begin position="570"/>
        <end position="593"/>
    </location>
</feature>
<dbReference type="EMBL" id="LN890954">
    <property type="protein sequence ID" value="CUS14867.1"/>
    <property type="molecule type" value="Genomic_DNA"/>
</dbReference>
<evidence type="ECO:0000313" key="2">
    <source>
        <dbReference type="EMBL" id="CUS14867.1"/>
    </source>
</evidence>
<accession>A0A292Q846</accession>
<dbReference type="InterPro" id="IPR049916">
    <property type="entry name" value="WDR72-like"/>
</dbReference>
<dbReference type="AlphaFoldDB" id="A0A292Q846"/>